<evidence type="ECO:0000259" key="17">
    <source>
        <dbReference type="PROSITE" id="PS51747"/>
    </source>
</evidence>
<keyword evidence="11 13" id="KW-0560">Oxidoreductase</keyword>
<sequence length="376" mass="39898">MPPEPSPEQDRQFMHRALELAARGRGWVEPNPLVGCVIVRDGKIVGEGFHQRYGGPHAEVEALRVAGEAARGSTLYVTLEPCCHFGKTPPCTQAVVKAGVARVVAAMRDPFPQVSGQGAAELQQAGVQIDLGLLAAEAHELNAPYLKLLTSGQPWLIAKWAMTLDGKIATRTGASKWISGPESRELVQQLRGRVDGILIGRRTAELDDPLLTARIASGEKPPRVATRIVLDSQASLNLQSQLVQTAREVPLLVVAANTASAANVAALQKTGVEVLQLPGKTPDERLTQLLAELGSRRLTNVLCEGGGQLLGSLFDASLVDEVHCFIAPKIFGGAQAAGPIAGAGVELPSLATTLSKPNWQQVGDDLYVRGRVKTQA</sequence>
<evidence type="ECO:0000256" key="16">
    <source>
        <dbReference type="PIRSR" id="PIRSR006769-3"/>
    </source>
</evidence>
<evidence type="ECO:0000256" key="10">
    <source>
        <dbReference type="ARBA" id="ARBA00022857"/>
    </source>
</evidence>
<evidence type="ECO:0000256" key="11">
    <source>
        <dbReference type="ARBA" id="ARBA00023002"/>
    </source>
</evidence>
<evidence type="ECO:0000256" key="9">
    <source>
        <dbReference type="ARBA" id="ARBA00022833"/>
    </source>
</evidence>
<evidence type="ECO:0000256" key="15">
    <source>
        <dbReference type="PIRSR" id="PIRSR006769-2"/>
    </source>
</evidence>
<dbReference type="InterPro" id="IPR002125">
    <property type="entry name" value="CMP_dCMP_dom"/>
</dbReference>
<feature type="binding site" evidence="16">
    <location>
        <position position="57"/>
    </location>
    <ligand>
        <name>Zn(2+)</name>
        <dbReference type="ChEBI" id="CHEBI:29105"/>
        <note>catalytic</note>
    </ligand>
</feature>
<comment type="similarity">
    <text evidence="5 13">In the C-terminal section; belongs to the HTP reductase family.</text>
</comment>
<evidence type="ECO:0000256" key="5">
    <source>
        <dbReference type="ARBA" id="ARBA00007417"/>
    </source>
</evidence>
<evidence type="ECO:0000313" key="18">
    <source>
        <dbReference type="EMBL" id="QDU26292.1"/>
    </source>
</evidence>
<dbReference type="InterPro" id="IPR011549">
    <property type="entry name" value="RibD_C"/>
</dbReference>
<dbReference type="PANTHER" id="PTHR38011:SF7">
    <property type="entry name" value="2,5-DIAMINO-6-RIBOSYLAMINO-4(3H)-PYRIMIDINONE 5'-PHOSPHATE REDUCTASE"/>
    <property type="match status" value="1"/>
</dbReference>
<dbReference type="Pfam" id="PF00383">
    <property type="entry name" value="dCMP_cyt_deam_1"/>
    <property type="match status" value="1"/>
</dbReference>
<dbReference type="Gene3D" id="3.40.430.10">
    <property type="entry name" value="Dihydrofolate Reductase, subunit A"/>
    <property type="match status" value="1"/>
</dbReference>
<dbReference type="InterPro" id="IPR024072">
    <property type="entry name" value="DHFR-like_dom_sf"/>
</dbReference>
<keyword evidence="9 13" id="KW-0862">Zinc</keyword>
<protein>
    <recommendedName>
        <fullName evidence="13">Riboflavin biosynthesis protein RibD</fullName>
    </recommendedName>
    <domain>
        <recommendedName>
            <fullName evidence="13">Diaminohydroxyphosphoribosylaminopyrimidine deaminase</fullName>
            <shortName evidence="13">DRAP deaminase</shortName>
            <ecNumber evidence="13">3.5.4.26</ecNumber>
        </recommendedName>
        <alternativeName>
            <fullName evidence="13">Riboflavin-specific deaminase</fullName>
        </alternativeName>
    </domain>
    <domain>
        <recommendedName>
            <fullName evidence="13">5-amino-6-(5-phosphoribosylamino)uracil reductase</fullName>
            <ecNumber evidence="13">1.1.1.193</ecNumber>
        </recommendedName>
        <alternativeName>
            <fullName evidence="13">HTP reductase</fullName>
        </alternativeName>
    </domain>
</protein>
<evidence type="ECO:0000256" key="4">
    <source>
        <dbReference type="ARBA" id="ARBA00005259"/>
    </source>
</evidence>
<proteinExistence type="inferred from homology"/>
<dbReference type="CDD" id="cd01284">
    <property type="entry name" value="Riboflavin_deaminase-reductase"/>
    <property type="match status" value="1"/>
</dbReference>
<evidence type="ECO:0000256" key="1">
    <source>
        <dbReference type="ARBA" id="ARBA00002151"/>
    </source>
</evidence>
<dbReference type="GO" id="GO:0008703">
    <property type="term" value="F:5-amino-6-(5-phosphoribosylamino)uracil reductase activity"/>
    <property type="evidence" value="ECO:0007669"/>
    <property type="project" value="UniProtKB-EC"/>
</dbReference>
<evidence type="ECO:0000256" key="2">
    <source>
        <dbReference type="ARBA" id="ARBA00004882"/>
    </source>
</evidence>
<comment type="function">
    <text evidence="1 13">Converts 2,5-diamino-6-(ribosylamino)-4(3h)-pyrimidinone 5'-phosphate into 5-amino-6-(ribosylamino)-2,4(1h,3h)-pyrimidinedione 5'-phosphate.</text>
</comment>
<dbReference type="InterPro" id="IPR002734">
    <property type="entry name" value="RibDG_C"/>
</dbReference>
<comment type="cofactor">
    <cofactor evidence="13 16">
        <name>Zn(2+)</name>
        <dbReference type="ChEBI" id="CHEBI:29105"/>
    </cofactor>
    <text evidence="13 16">Binds 1 zinc ion.</text>
</comment>
<dbReference type="OrthoDB" id="9800865at2"/>
<comment type="pathway">
    <text evidence="2 13">Cofactor biosynthesis; riboflavin biosynthesis; 5-amino-6-(D-ribitylamino)uracil from GTP: step 2/4.</text>
</comment>
<organism evidence="18 19">
    <name type="scientific">Anatilimnocola aggregata</name>
    <dbReference type="NCBI Taxonomy" id="2528021"/>
    <lineage>
        <taxon>Bacteria</taxon>
        <taxon>Pseudomonadati</taxon>
        <taxon>Planctomycetota</taxon>
        <taxon>Planctomycetia</taxon>
        <taxon>Pirellulales</taxon>
        <taxon>Pirellulaceae</taxon>
        <taxon>Anatilimnocola</taxon>
    </lineage>
</organism>
<keyword evidence="10 13" id="KW-0521">NADP</keyword>
<evidence type="ECO:0000256" key="13">
    <source>
        <dbReference type="PIRNR" id="PIRNR006769"/>
    </source>
</evidence>
<dbReference type="AlphaFoldDB" id="A0A517Y823"/>
<feature type="binding site" evidence="15">
    <location>
        <position position="214"/>
    </location>
    <ligand>
        <name>substrate</name>
    </ligand>
</feature>
<feature type="binding site" evidence="15">
    <location>
        <position position="232"/>
    </location>
    <ligand>
        <name>NADP(+)</name>
        <dbReference type="ChEBI" id="CHEBI:58349"/>
    </ligand>
</feature>
<gene>
    <name evidence="18" type="primary">ribD</name>
    <name evidence="18" type="ORF">ETAA8_13700</name>
</gene>
<feature type="binding site" evidence="15">
    <location>
        <position position="175"/>
    </location>
    <ligand>
        <name>substrate</name>
    </ligand>
</feature>
<dbReference type="EC" id="3.5.4.26" evidence="13"/>
<evidence type="ECO:0000256" key="6">
    <source>
        <dbReference type="ARBA" id="ARBA00022619"/>
    </source>
</evidence>
<feature type="binding site" evidence="15">
    <location>
        <position position="203"/>
    </location>
    <ligand>
        <name>substrate</name>
    </ligand>
</feature>
<dbReference type="Gene3D" id="3.40.140.10">
    <property type="entry name" value="Cytidine Deaminase, domain 2"/>
    <property type="match status" value="1"/>
</dbReference>
<dbReference type="GO" id="GO:0050661">
    <property type="term" value="F:NADP binding"/>
    <property type="evidence" value="ECO:0007669"/>
    <property type="project" value="InterPro"/>
</dbReference>
<dbReference type="PROSITE" id="PS00903">
    <property type="entry name" value="CYT_DCMP_DEAMINASES_1"/>
    <property type="match status" value="1"/>
</dbReference>
<dbReference type="NCBIfam" id="TIGR00326">
    <property type="entry name" value="eubact_ribD"/>
    <property type="match status" value="1"/>
</dbReference>
<keyword evidence="19" id="KW-1185">Reference proteome</keyword>
<dbReference type="FunFam" id="3.40.140.10:FF:000025">
    <property type="entry name" value="Riboflavin biosynthesis protein RibD"/>
    <property type="match status" value="1"/>
</dbReference>
<name>A0A517Y823_9BACT</name>
<comment type="pathway">
    <text evidence="3 13">Cofactor biosynthesis; riboflavin biosynthesis; 5-amino-6-(D-ribitylamino)uracil from GTP: step 3/4.</text>
</comment>
<evidence type="ECO:0000313" key="19">
    <source>
        <dbReference type="Proteomes" id="UP000315017"/>
    </source>
</evidence>
<feature type="binding site" evidence="15">
    <location>
        <position position="191"/>
    </location>
    <ligand>
        <name>substrate</name>
    </ligand>
</feature>
<dbReference type="SUPFAM" id="SSF53927">
    <property type="entry name" value="Cytidine deaminase-like"/>
    <property type="match status" value="1"/>
</dbReference>
<keyword evidence="6 13" id="KW-0686">Riboflavin biosynthesis</keyword>
<dbReference type="GO" id="GO:0008270">
    <property type="term" value="F:zinc ion binding"/>
    <property type="evidence" value="ECO:0007669"/>
    <property type="project" value="InterPro"/>
</dbReference>
<feature type="binding site" evidence="15">
    <location>
        <position position="211"/>
    </location>
    <ligand>
        <name>substrate</name>
    </ligand>
</feature>
<dbReference type="InterPro" id="IPR016192">
    <property type="entry name" value="APOBEC/CMP_deaminase_Zn-bd"/>
</dbReference>
<dbReference type="Proteomes" id="UP000315017">
    <property type="component" value="Chromosome"/>
</dbReference>
<feature type="domain" description="CMP/dCMP-type deaminase" evidence="17">
    <location>
        <begin position="8"/>
        <end position="130"/>
    </location>
</feature>
<evidence type="ECO:0000256" key="3">
    <source>
        <dbReference type="ARBA" id="ARBA00004910"/>
    </source>
</evidence>
<feature type="binding site" evidence="15">
    <location>
        <position position="161"/>
    </location>
    <ligand>
        <name>NADP(+)</name>
        <dbReference type="ChEBI" id="CHEBI:58349"/>
    </ligand>
</feature>
<keyword evidence="8 13" id="KW-0378">Hydrolase</keyword>
<evidence type="ECO:0000256" key="8">
    <source>
        <dbReference type="ARBA" id="ARBA00022801"/>
    </source>
</evidence>
<dbReference type="GO" id="GO:0008835">
    <property type="term" value="F:diaminohydroxyphosphoribosylaminopyrimidine deaminase activity"/>
    <property type="evidence" value="ECO:0007669"/>
    <property type="project" value="UniProtKB-EC"/>
</dbReference>
<feature type="binding site" evidence="16">
    <location>
        <position position="91"/>
    </location>
    <ligand>
        <name>Zn(2+)</name>
        <dbReference type="ChEBI" id="CHEBI:29105"/>
        <note>catalytic</note>
    </ligand>
</feature>
<dbReference type="PROSITE" id="PS51747">
    <property type="entry name" value="CYT_DCMP_DEAMINASES_2"/>
    <property type="match status" value="1"/>
</dbReference>
<dbReference type="PANTHER" id="PTHR38011">
    <property type="entry name" value="DIHYDROFOLATE REDUCTASE FAMILY PROTEIN (AFU_ORTHOLOGUE AFUA_8G06820)"/>
    <property type="match status" value="1"/>
</dbReference>
<comment type="catalytic activity">
    <reaction evidence="13">
        <text>5-amino-6-(5-phospho-D-ribitylamino)uracil + NADP(+) = 5-amino-6-(5-phospho-D-ribosylamino)uracil + NADPH + H(+)</text>
        <dbReference type="Rhea" id="RHEA:17845"/>
        <dbReference type="ChEBI" id="CHEBI:15378"/>
        <dbReference type="ChEBI" id="CHEBI:57783"/>
        <dbReference type="ChEBI" id="CHEBI:58349"/>
        <dbReference type="ChEBI" id="CHEBI:58421"/>
        <dbReference type="ChEBI" id="CHEBI:58453"/>
        <dbReference type="EC" id="1.1.1.193"/>
    </reaction>
</comment>
<evidence type="ECO:0000256" key="7">
    <source>
        <dbReference type="ARBA" id="ARBA00022723"/>
    </source>
</evidence>
<dbReference type="UniPathway" id="UPA00275">
    <property type="reaction ID" value="UER00401"/>
</dbReference>
<evidence type="ECO:0000256" key="12">
    <source>
        <dbReference type="ARBA" id="ARBA00023268"/>
    </source>
</evidence>
<dbReference type="Pfam" id="PF01872">
    <property type="entry name" value="RibD_C"/>
    <property type="match status" value="1"/>
</dbReference>
<feature type="active site" description="Proton donor" evidence="14">
    <location>
        <position position="59"/>
    </location>
</feature>
<reference evidence="18 19" key="1">
    <citation type="submission" date="2019-02" db="EMBL/GenBank/DDBJ databases">
        <title>Deep-cultivation of Planctomycetes and their phenomic and genomic characterization uncovers novel biology.</title>
        <authorList>
            <person name="Wiegand S."/>
            <person name="Jogler M."/>
            <person name="Boedeker C."/>
            <person name="Pinto D."/>
            <person name="Vollmers J."/>
            <person name="Rivas-Marin E."/>
            <person name="Kohn T."/>
            <person name="Peeters S.H."/>
            <person name="Heuer A."/>
            <person name="Rast P."/>
            <person name="Oberbeckmann S."/>
            <person name="Bunk B."/>
            <person name="Jeske O."/>
            <person name="Meyerdierks A."/>
            <person name="Storesund J.E."/>
            <person name="Kallscheuer N."/>
            <person name="Luecker S."/>
            <person name="Lage O.M."/>
            <person name="Pohl T."/>
            <person name="Merkel B.J."/>
            <person name="Hornburger P."/>
            <person name="Mueller R.-W."/>
            <person name="Bruemmer F."/>
            <person name="Labrenz M."/>
            <person name="Spormann A.M."/>
            <person name="Op den Camp H."/>
            <person name="Overmann J."/>
            <person name="Amann R."/>
            <person name="Jetten M.S.M."/>
            <person name="Mascher T."/>
            <person name="Medema M.H."/>
            <person name="Devos D.P."/>
            <person name="Kaster A.-K."/>
            <person name="Ovreas L."/>
            <person name="Rohde M."/>
            <person name="Galperin M.Y."/>
            <person name="Jogler C."/>
        </authorList>
    </citation>
    <scope>NUCLEOTIDE SEQUENCE [LARGE SCALE GENOMIC DNA]</scope>
    <source>
        <strain evidence="18 19">ETA_A8</strain>
    </source>
</reference>
<dbReference type="PIRSF" id="PIRSF006769">
    <property type="entry name" value="RibD"/>
    <property type="match status" value="1"/>
</dbReference>
<dbReference type="EC" id="1.1.1.193" evidence="13"/>
<dbReference type="InterPro" id="IPR050765">
    <property type="entry name" value="Riboflavin_Biosynth_HTPR"/>
</dbReference>
<dbReference type="InterPro" id="IPR016193">
    <property type="entry name" value="Cytidine_deaminase-like"/>
</dbReference>
<feature type="binding site" evidence="16">
    <location>
        <position position="82"/>
    </location>
    <ligand>
        <name>Zn(2+)</name>
        <dbReference type="ChEBI" id="CHEBI:29105"/>
        <note>catalytic</note>
    </ligand>
</feature>
<feature type="binding site" evidence="15">
    <location>
        <position position="207"/>
    </location>
    <ligand>
        <name>NADP(+)</name>
        <dbReference type="ChEBI" id="CHEBI:58349"/>
    </ligand>
</feature>
<comment type="catalytic activity">
    <reaction evidence="13">
        <text>2,5-diamino-6-hydroxy-4-(5-phosphoribosylamino)-pyrimidine + H2O + H(+) = 5-amino-6-(5-phospho-D-ribosylamino)uracil + NH4(+)</text>
        <dbReference type="Rhea" id="RHEA:21868"/>
        <dbReference type="ChEBI" id="CHEBI:15377"/>
        <dbReference type="ChEBI" id="CHEBI:15378"/>
        <dbReference type="ChEBI" id="CHEBI:28938"/>
        <dbReference type="ChEBI" id="CHEBI:58453"/>
        <dbReference type="ChEBI" id="CHEBI:58614"/>
        <dbReference type="EC" id="3.5.4.26"/>
    </reaction>
</comment>
<keyword evidence="12" id="KW-0511">Multifunctional enzyme</keyword>
<dbReference type="EMBL" id="CP036274">
    <property type="protein sequence ID" value="QDU26292.1"/>
    <property type="molecule type" value="Genomic_DNA"/>
</dbReference>
<dbReference type="InterPro" id="IPR004794">
    <property type="entry name" value="Eubact_RibD"/>
</dbReference>
<dbReference type="KEGG" id="aagg:ETAA8_13700"/>
<comment type="similarity">
    <text evidence="4 13">In the N-terminal section; belongs to the cytidine and deoxycytidylate deaminase family.</text>
</comment>
<feature type="binding site" evidence="15">
    <location>
        <position position="177"/>
    </location>
    <ligand>
        <name>NADP(+)</name>
        <dbReference type="ChEBI" id="CHEBI:58349"/>
    </ligand>
</feature>
<dbReference type="RefSeq" id="WP_145086611.1">
    <property type="nucleotide sequence ID" value="NZ_CP036274.1"/>
</dbReference>
<dbReference type="SUPFAM" id="SSF53597">
    <property type="entry name" value="Dihydrofolate reductase-like"/>
    <property type="match status" value="1"/>
</dbReference>
<evidence type="ECO:0000256" key="14">
    <source>
        <dbReference type="PIRSR" id="PIRSR006769-1"/>
    </source>
</evidence>
<feature type="binding site" evidence="15">
    <location>
        <begin position="306"/>
        <end position="312"/>
    </location>
    <ligand>
        <name>NADP(+)</name>
        <dbReference type="ChEBI" id="CHEBI:58349"/>
    </ligand>
</feature>
<accession>A0A517Y823</accession>
<keyword evidence="7 13" id="KW-0479">Metal-binding</keyword>
<dbReference type="GO" id="GO:0009231">
    <property type="term" value="P:riboflavin biosynthetic process"/>
    <property type="evidence" value="ECO:0007669"/>
    <property type="project" value="UniProtKB-UniPathway"/>
</dbReference>
<feature type="binding site" evidence="15">
    <location>
        <position position="304"/>
    </location>
    <ligand>
        <name>substrate</name>
    </ligand>
</feature>
<dbReference type="NCBIfam" id="TIGR00227">
    <property type="entry name" value="ribD_Cterm"/>
    <property type="match status" value="1"/>
</dbReference>